<evidence type="ECO:0000313" key="1">
    <source>
        <dbReference type="EMBL" id="CAF4441770.1"/>
    </source>
</evidence>
<gene>
    <name evidence="1" type="ORF">OVN521_LOCUS37346</name>
</gene>
<reference evidence="1" key="1">
    <citation type="submission" date="2021-02" db="EMBL/GenBank/DDBJ databases">
        <authorList>
            <person name="Nowell W R."/>
        </authorList>
    </citation>
    <scope>NUCLEOTIDE SEQUENCE</scope>
</reference>
<name>A0A820RQM3_9BILA</name>
<proteinExistence type="predicted"/>
<evidence type="ECO:0000313" key="2">
    <source>
        <dbReference type="Proteomes" id="UP000663866"/>
    </source>
</evidence>
<accession>A0A820RQM3</accession>
<organism evidence="1 2">
    <name type="scientific">Rotaria magnacalcarata</name>
    <dbReference type="NCBI Taxonomy" id="392030"/>
    <lineage>
        <taxon>Eukaryota</taxon>
        <taxon>Metazoa</taxon>
        <taxon>Spiralia</taxon>
        <taxon>Gnathifera</taxon>
        <taxon>Rotifera</taxon>
        <taxon>Eurotatoria</taxon>
        <taxon>Bdelloidea</taxon>
        <taxon>Philodinida</taxon>
        <taxon>Philodinidae</taxon>
        <taxon>Rotaria</taxon>
    </lineage>
</organism>
<dbReference type="InterPro" id="IPR021109">
    <property type="entry name" value="Peptidase_aspartic_dom_sf"/>
</dbReference>
<protein>
    <submittedName>
        <fullName evidence="1">Uncharacterized protein</fullName>
    </submittedName>
</protein>
<feature type="non-terminal residue" evidence="1">
    <location>
        <position position="1"/>
    </location>
</feature>
<dbReference type="EMBL" id="CAJOBG010045140">
    <property type="protein sequence ID" value="CAF4441770.1"/>
    <property type="molecule type" value="Genomic_DNA"/>
</dbReference>
<dbReference type="AlphaFoldDB" id="A0A820RQM3"/>
<dbReference type="Proteomes" id="UP000663866">
    <property type="component" value="Unassembled WGS sequence"/>
</dbReference>
<dbReference type="Gene3D" id="2.40.70.10">
    <property type="entry name" value="Acid Proteases"/>
    <property type="match status" value="1"/>
</dbReference>
<comment type="caution">
    <text evidence="1">The sequence shown here is derived from an EMBL/GenBank/DDBJ whole genome shotgun (WGS) entry which is preliminary data.</text>
</comment>
<feature type="non-terminal residue" evidence="1">
    <location>
        <position position="361"/>
    </location>
</feature>
<sequence>MYDKLNRLYSNNIDECKFSLPIECYLSRNNNKKNKINPEEIFDPIEPKMWCRHYGKNLSVGTISFGQNKGIKVCALYDSCASFSMMSSSLAQHLEDQGILIRDNTETVTITGMGGIRIQLSIQHVYASPNITPSWNIQNTRWAVMDDDRIPTCVIIGFDFLEKNNIILDFDNMKLRSLTGEAAELGRMHDFKDLGDGTVEIKVLKQNTFKNEIQIFEEKIPKGKISIPSEFLEHFVIDLKKLLIWQENINQDLYDNEGVNHYSGINIPIETLNPSNFVKFQNNCENNNGEIKFNKLNETINCKLNGLNKLKNLDFYSDLPVFFKNICSSVSNDFEKLLNCIETNKNTKEIEKISIKESQNI</sequence>
<keyword evidence="2" id="KW-1185">Reference proteome</keyword>